<name>A0A552WQQ1_9MICO</name>
<reference evidence="7 8" key="1">
    <citation type="submission" date="2019-07" db="EMBL/GenBank/DDBJ databases">
        <title>Georgenia wutianyii sp. nov. and Georgenia *** sp. nov. isolated from plateau pika (Ochotona curzoniae) in the Qinghai-Tibet plateau of China.</title>
        <authorList>
            <person name="Tian Z."/>
        </authorList>
    </citation>
    <scope>NUCLEOTIDE SEQUENCE [LARGE SCALE GENOMIC DNA]</scope>
    <source>
        <strain evidence="7 8">Z446</strain>
    </source>
</reference>
<evidence type="ECO:0000256" key="5">
    <source>
        <dbReference type="ARBA" id="ARBA00024227"/>
    </source>
</evidence>
<dbReference type="SUPFAM" id="SSF55681">
    <property type="entry name" value="Class II aaRS and biotin synthetases"/>
    <property type="match status" value="1"/>
</dbReference>
<keyword evidence="2" id="KW-0547">Nucleotide-binding</keyword>
<dbReference type="GO" id="GO:0005737">
    <property type="term" value="C:cytoplasm"/>
    <property type="evidence" value="ECO:0007669"/>
    <property type="project" value="TreeGrafter"/>
</dbReference>
<keyword evidence="3" id="KW-0067">ATP-binding</keyword>
<gene>
    <name evidence="7" type="ORF">FJ693_10850</name>
</gene>
<evidence type="ECO:0000256" key="2">
    <source>
        <dbReference type="ARBA" id="ARBA00022741"/>
    </source>
</evidence>
<accession>A0A552WQQ1</accession>
<comment type="caution">
    <text evidence="7">The sequence shown here is derived from an EMBL/GenBank/DDBJ whole genome shotgun (WGS) entry which is preliminary data.</text>
</comment>
<keyword evidence="8" id="KW-1185">Reference proteome</keyword>
<dbReference type="InterPro" id="IPR004408">
    <property type="entry name" value="Biotin_CoA_COase_ligase"/>
</dbReference>
<dbReference type="Proteomes" id="UP000318693">
    <property type="component" value="Unassembled WGS sequence"/>
</dbReference>
<dbReference type="GO" id="GO:0004077">
    <property type="term" value="F:biotin--[biotin carboxyl-carrier protein] ligase activity"/>
    <property type="evidence" value="ECO:0007669"/>
    <property type="project" value="UniProtKB-EC"/>
</dbReference>
<dbReference type="SUPFAM" id="SSF50037">
    <property type="entry name" value="C-terminal domain of transcriptional repressors"/>
    <property type="match status" value="1"/>
</dbReference>
<dbReference type="InterPro" id="IPR045864">
    <property type="entry name" value="aa-tRNA-synth_II/BPL/LPL"/>
</dbReference>
<evidence type="ECO:0000256" key="4">
    <source>
        <dbReference type="ARBA" id="ARBA00023267"/>
    </source>
</evidence>
<dbReference type="Gene3D" id="3.30.930.10">
    <property type="entry name" value="Bira Bifunctional Protein, Domain 2"/>
    <property type="match status" value="1"/>
</dbReference>
<dbReference type="InterPro" id="IPR003142">
    <property type="entry name" value="BPL_C"/>
</dbReference>
<dbReference type="Pfam" id="PF02237">
    <property type="entry name" value="BPL_C"/>
    <property type="match status" value="1"/>
</dbReference>
<organism evidence="7 8">
    <name type="scientific">Georgenia yuyongxinii</name>
    <dbReference type="NCBI Taxonomy" id="2589797"/>
    <lineage>
        <taxon>Bacteria</taxon>
        <taxon>Bacillati</taxon>
        <taxon>Actinomycetota</taxon>
        <taxon>Actinomycetes</taxon>
        <taxon>Micrococcales</taxon>
        <taxon>Bogoriellaceae</taxon>
        <taxon>Georgenia</taxon>
    </lineage>
</organism>
<dbReference type="InterPro" id="IPR008988">
    <property type="entry name" value="Transcriptional_repressor_C"/>
</dbReference>
<evidence type="ECO:0000256" key="3">
    <source>
        <dbReference type="ARBA" id="ARBA00022840"/>
    </source>
</evidence>
<keyword evidence="1 7" id="KW-0436">Ligase</keyword>
<evidence type="ECO:0000256" key="1">
    <source>
        <dbReference type="ARBA" id="ARBA00022598"/>
    </source>
</evidence>
<sequence>MAGAVPDDPSPLRPFTRVVRVVRTGSTNTDLREAVTADPGAWPHLSVLVAQTQDAGRGRAGRGWDTAPGTALTASVLLRPRVPPGRLPWLTLLAGLAVQRATAELTGVRTGLKWPNDVLVLDVGEEVDGWGTDRKVAGILAEALPAAGPHAAGPHAATSHAGAGHAGSLAVVLGTGVNVAQTRDQLPVPWATSLRLAADARVTTPGAEELLSGVGRHLADLLTRWEAAAGDARAAGLAEDVARVCVTLGRSVRAELPGGIEVTGTATALDNDGHLLLRTPEGAERTVRAGDVRHVRAG</sequence>
<evidence type="ECO:0000259" key="6">
    <source>
        <dbReference type="PROSITE" id="PS51733"/>
    </source>
</evidence>
<dbReference type="GO" id="GO:0005524">
    <property type="term" value="F:ATP binding"/>
    <property type="evidence" value="ECO:0007669"/>
    <property type="project" value="UniProtKB-KW"/>
</dbReference>
<dbReference type="InterPro" id="IPR004143">
    <property type="entry name" value="BPL_LPL_catalytic"/>
</dbReference>
<dbReference type="Gene3D" id="2.30.30.100">
    <property type="match status" value="1"/>
</dbReference>
<evidence type="ECO:0000313" key="7">
    <source>
        <dbReference type="EMBL" id="TRW45092.1"/>
    </source>
</evidence>
<dbReference type="PROSITE" id="PS51733">
    <property type="entry name" value="BPL_LPL_CATALYTIC"/>
    <property type="match status" value="1"/>
</dbReference>
<proteinExistence type="predicted"/>
<dbReference type="Pfam" id="PF03099">
    <property type="entry name" value="BPL_LplA_LipB"/>
    <property type="match status" value="1"/>
</dbReference>
<keyword evidence="4" id="KW-0092">Biotin</keyword>
<dbReference type="AlphaFoldDB" id="A0A552WQQ1"/>
<dbReference type="EC" id="6.3.4.15" evidence="5"/>
<protein>
    <recommendedName>
        <fullName evidence="5">biotin--[biotin carboxyl-carrier protein] ligase</fullName>
        <ecNumber evidence="5">6.3.4.15</ecNumber>
    </recommendedName>
</protein>
<dbReference type="EMBL" id="VJXR01000029">
    <property type="protein sequence ID" value="TRW45092.1"/>
    <property type="molecule type" value="Genomic_DNA"/>
</dbReference>
<dbReference type="PANTHER" id="PTHR12835:SF5">
    <property type="entry name" value="BIOTIN--PROTEIN LIGASE"/>
    <property type="match status" value="1"/>
</dbReference>
<evidence type="ECO:0000313" key="8">
    <source>
        <dbReference type="Proteomes" id="UP000318693"/>
    </source>
</evidence>
<dbReference type="PANTHER" id="PTHR12835">
    <property type="entry name" value="BIOTIN PROTEIN LIGASE"/>
    <property type="match status" value="1"/>
</dbReference>
<dbReference type="CDD" id="cd16442">
    <property type="entry name" value="BPL"/>
    <property type="match status" value="1"/>
</dbReference>
<feature type="domain" description="BPL/LPL catalytic" evidence="6">
    <location>
        <begin position="10"/>
        <end position="226"/>
    </location>
</feature>